<comment type="caution">
    <text evidence="2">The sequence shown here is derived from an EMBL/GenBank/DDBJ whole genome shotgun (WGS) entry which is preliminary data.</text>
</comment>
<sequence length="204" mass="22536">MSKNGFVSTSKPPKIKPSKPVKLEQPAVLDITAENIKNTAQITAKLISDTPGRLRLRVGNKHRKIEEMQRISSALQSHPNIKQVRTNVSQGSITIQHEGEDSLENVHTALQDLGIIFGDIGRGKSEVADGVASTVINLNKQVKKSTDGVVDLRFLFPLGLGCLSIRKLMLQGLQLDIIPWYVLAWYSFDSFLKLHASSLAKEEQ</sequence>
<evidence type="ECO:0008006" key="4">
    <source>
        <dbReference type="Google" id="ProtNLM"/>
    </source>
</evidence>
<proteinExistence type="predicted"/>
<accession>A0A433VND9</accession>
<evidence type="ECO:0000313" key="3">
    <source>
        <dbReference type="Proteomes" id="UP000271624"/>
    </source>
</evidence>
<dbReference type="Pfam" id="PF19991">
    <property type="entry name" value="HMA_2"/>
    <property type="match status" value="1"/>
</dbReference>
<dbReference type="EMBL" id="RSCL01000004">
    <property type="protein sequence ID" value="RUT07648.1"/>
    <property type="molecule type" value="Genomic_DNA"/>
</dbReference>
<protein>
    <recommendedName>
        <fullName evidence="4">HMA domain-containing protein</fullName>
    </recommendedName>
</protein>
<name>A0A433VND9_9CYAN</name>
<gene>
    <name evidence="2" type="ORF">DSM106972_019080</name>
</gene>
<reference evidence="2" key="2">
    <citation type="journal article" date="2019" name="Genome Biol. Evol.">
        <title>Day and night: Metabolic profiles and evolutionary relationships of six axenic non-marine cyanobacteria.</title>
        <authorList>
            <person name="Will S.E."/>
            <person name="Henke P."/>
            <person name="Boedeker C."/>
            <person name="Huang S."/>
            <person name="Brinkmann H."/>
            <person name="Rohde M."/>
            <person name="Jarek M."/>
            <person name="Friedl T."/>
            <person name="Seufert S."/>
            <person name="Schumacher M."/>
            <person name="Overmann J."/>
            <person name="Neumann-Schaal M."/>
            <person name="Petersen J."/>
        </authorList>
    </citation>
    <scope>NUCLEOTIDE SEQUENCE [LARGE SCALE GENOMIC DNA]</scope>
    <source>
        <strain evidence="2">PCC 7102</strain>
    </source>
</reference>
<dbReference type="RefSeq" id="WP_233787715.1">
    <property type="nucleotide sequence ID" value="NZ_RSCL01000004.1"/>
</dbReference>
<dbReference type="Proteomes" id="UP000271624">
    <property type="component" value="Unassembled WGS sequence"/>
</dbReference>
<organism evidence="2 3">
    <name type="scientific">Dulcicalothrix desertica PCC 7102</name>
    <dbReference type="NCBI Taxonomy" id="232991"/>
    <lineage>
        <taxon>Bacteria</taxon>
        <taxon>Bacillati</taxon>
        <taxon>Cyanobacteriota</taxon>
        <taxon>Cyanophyceae</taxon>
        <taxon>Nostocales</taxon>
        <taxon>Calotrichaceae</taxon>
        <taxon>Dulcicalothrix</taxon>
    </lineage>
</organism>
<reference evidence="2" key="1">
    <citation type="submission" date="2018-12" db="EMBL/GenBank/DDBJ databases">
        <authorList>
            <person name="Will S."/>
            <person name="Neumann-Schaal M."/>
            <person name="Henke P."/>
        </authorList>
    </citation>
    <scope>NUCLEOTIDE SEQUENCE</scope>
    <source>
        <strain evidence="2">PCC 7102</strain>
    </source>
</reference>
<evidence type="ECO:0000256" key="1">
    <source>
        <dbReference type="SAM" id="MobiDB-lite"/>
    </source>
</evidence>
<dbReference type="AlphaFoldDB" id="A0A433VND9"/>
<keyword evidence="3" id="KW-1185">Reference proteome</keyword>
<feature type="region of interest" description="Disordered" evidence="1">
    <location>
        <begin position="1"/>
        <end position="21"/>
    </location>
</feature>
<evidence type="ECO:0000313" key="2">
    <source>
        <dbReference type="EMBL" id="RUT07648.1"/>
    </source>
</evidence>